<keyword evidence="2" id="KW-0805">Transcription regulation</keyword>
<evidence type="ECO:0000256" key="3">
    <source>
        <dbReference type="ARBA" id="ARBA00023082"/>
    </source>
</evidence>
<dbReference type="SUPFAM" id="SSF88946">
    <property type="entry name" value="Sigma2 domain of RNA polymerase sigma factors"/>
    <property type="match status" value="1"/>
</dbReference>
<dbReference type="RefSeq" id="WP_109416601.1">
    <property type="nucleotide sequence ID" value="NZ_QEAS01000012.1"/>
</dbReference>
<dbReference type="InterPro" id="IPR013325">
    <property type="entry name" value="RNA_pol_sigma_r2"/>
</dbReference>
<reference evidence="6 7" key="1">
    <citation type="submission" date="2018-04" db="EMBL/GenBank/DDBJ databases">
        <title>Pedobacter chongqingensis sp. nov., isolated from a rottenly hemp rope.</title>
        <authorList>
            <person name="Cai Y."/>
        </authorList>
    </citation>
    <scope>NUCLEOTIDE SEQUENCE [LARGE SCALE GENOMIC DNA]</scope>
    <source>
        <strain evidence="6 7">FJ4-8</strain>
    </source>
</reference>
<dbReference type="NCBIfam" id="TIGR02937">
    <property type="entry name" value="sigma70-ECF"/>
    <property type="match status" value="1"/>
</dbReference>
<comment type="similarity">
    <text evidence="1">Belongs to the sigma-70 factor family. ECF subfamily.</text>
</comment>
<gene>
    <name evidence="6" type="ORF">DDR33_14870</name>
</gene>
<comment type="caution">
    <text evidence="6">The sequence shown here is derived from an EMBL/GenBank/DDBJ whole genome shotgun (WGS) entry which is preliminary data.</text>
</comment>
<dbReference type="PANTHER" id="PTHR43133:SF46">
    <property type="entry name" value="RNA POLYMERASE SIGMA-70 FACTOR ECF SUBFAMILY"/>
    <property type="match status" value="1"/>
</dbReference>
<proteinExistence type="inferred from homology"/>
<evidence type="ECO:0000313" key="7">
    <source>
        <dbReference type="Proteomes" id="UP000245647"/>
    </source>
</evidence>
<dbReference type="GO" id="GO:0016987">
    <property type="term" value="F:sigma factor activity"/>
    <property type="evidence" value="ECO:0007669"/>
    <property type="project" value="UniProtKB-KW"/>
</dbReference>
<evidence type="ECO:0000256" key="2">
    <source>
        <dbReference type="ARBA" id="ARBA00023015"/>
    </source>
</evidence>
<dbReference type="Pfam" id="PF08281">
    <property type="entry name" value="Sigma70_r4_2"/>
    <property type="match status" value="1"/>
</dbReference>
<dbReference type="PANTHER" id="PTHR43133">
    <property type="entry name" value="RNA POLYMERASE ECF-TYPE SIGMA FACTO"/>
    <property type="match status" value="1"/>
</dbReference>
<evidence type="ECO:0000256" key="1">
    <source>
        <dbReference type="ARBA" id="ARBA00010641"/>
    </source>
</evidence>
<evidence type="ECO:0000259" key="5">
    <source>
        <dbReference type="Pfam" id="PF08281"/>
    </source>
</evidence>
<dbReference type="InterPro" id="IPR036388">
    <property type="entry name" value="WH-like_DNA-bd_sf"/>
</dbReference>
<dbReference type="SUPFAM" id="SSF88659">
    <property type="entry name" value="Sigma3 and sigma4 domains of RNA polymerase sigma factors"/>
    <property type="match status" value="1"/>
</dbReference>
<dbReference type="GO" id="GO:0003677">
    <property type="term" value="F:DNA binding"/>
    <property type="evidence" value="ECO:0007669"/>
    <property type="project" value="InterPro"/>
</dbReference>
<organism evidence="6 7">
    <name type="scientific">Pararcticibacter amylolyticus</name>
    <dbReference type="NCBI Taxonomy" id="2173175"/>
    <lineage>
        <taxon>Bacteria</taxon>
        <taxon>Pseudomonadati</taxon>
        <taxon>Bacteroidota</taxon>
        <taxon>Sphingobacteriia</taxon>
        <taxon>Sphingobacteriales</taxon>
        <taxon>Sphingobacteriaceae</taxon>
        <taxon>Pararcticibacter</taxon>
    </lineage>
</organism>
<dbReference type="Gene3D" id="1.10.1740.10">
    <property type="match status" value="1"/>
</dbReference>
<evidence type="ECO:0000313" key="6">
    <source>
        <dbReference type="EMBL" id="PWG79703.1"/>
    </source>
</evidence>
<dbReference type="EMBL" id="QEAS01000012">
    <property type="protein sequence ID" value="PWG79703.1"/>
    <property type="molecule type" value="Genomic_DNA"/>
</dbReference>
<dbReference type="GO" id="GO:0006352">
    <property type="term" value="P:DNA-templated transcription initiation"/>
    <property type="evidence" value="ECO:0007669"/>
    <property type="project" value="InterPro"/>
</dbReference>
<dbReference type="OrthoDB" id="679904at2"/>
<dbReference type="AlphaFoldDB" id="A0A2U2PE99"/>
<dbReference type="Proteomes" id="UP000245647">
    <property type="component" value="Unassembled WGS sequence"/>
</dbReference>
<dbReference type="CDD" id="cd06171">
    <property type="entry name" value="Sigma70_r4"/>
    <property type="match status" value="1"/>
</dbReference>
<dbReference type="InterPro" id="IPR013249">
    <property type="entry name" value="RNA_pol_sigma70_r4_t2"/>
</dbReference>
<dbReference type="InterPro" id="IPR013324">
    <property type="entry name" value="RNA_pol_sigma_r3/r4-like"/>
</dbReference>
<keyword evidence="3" id="KW-0731">Sigma factor</keyword>
<dbReference type="Gene3D" id="1.10.10.10">
    <property type="entry name" value="Winged helix-like DNA-binding domain superfamily/Winged helix DNA-binding domain"/>
    <property type="match status" value="1"/>
</dbReference>
<feature type="domain" description="RNA polymerase sigma factor 70 region 4 type 2" evidence="5">
    <location>
        <begin position="128"/>
        <end position="172"/>
    </location>
</feature>
<name>A0A2U2PE99_9SPHI</name>
<evidence type="ECO:0000256" key="4">
    <source>
        <dbReference type="ARBA" id="ARBA00023163"/>
    </source>
</evidence>
<protein>
    <submittedName>
        <fullName evidence="6">RNA polymerase subunit sigma-24</fullName>
    </submittedName>
</protein>
<keyword evidence="4" id="KW-0804">Transcription</keyword>
<dbReference type="InterPro" id="IPR014284">
    <property type="entry name" value="RNA_pol_sigma-70_dom"/>
</dbReference>
<dbReference type="InterPro" id="IPR039425">
    <property type="entry name" value="RNA_pol_sigma-70-like"/>
</dbReference>
<keyword evidence="7" id="KW-1185">Reference proteome</keyword>
<sequence>MSNYKQLDEKELLMLLKVQDHRAFEELYKRNWESSYKVACKRLRDKETCKDIVHDVFADLWNQSNKKDIENLSPYLHTAVRYKIYSLMTKGRMSPHFVEPFENMAASSLTADAWFQYSELEHLVSLWIETLPEKRRKIFQLRYMENLTTKEISVLLNISQKTVQNQLATSLRDLQSYIGHYLSVVMILYSYFK</sequence>
<accession>A0A2U2PE99</accession>